<sequence>MAAKFEVNLVKNSTASSTHCRQARTKTAKAPPWARSLSALFNAPRITRKIATTRPDRQAVPNDGPNATLNARFVAFKVEEPAWAKYH</sequence>
<reference evidence="1" key="1">
    <citation type="submission" date="2020-06" db="EMBL/GenBank/DDBJ databases">
        <title>WGS assembly of Ceratodon purpureus strain R40.</title>
        <authorList>
            <person name="Carey S.B."/>
            <person name="Jenkins J."/>
            <person name="Shu S."/>
            <person name="Lovell J.T."/>
            <person name="Sreedasyam A."/>
            <person name="Maumus F."/>
            <person name="Tiley G.P."/>
            <person name="Fernandez-Pozo N."/>
            <person name="Barry K."/>
            <person name="Chen C."/>
            <person name="Wang M."/>
            <person name="Lipzen A."/>
            <person name="Daum C."/>
            <person name="Saski C.A."/>
            <person name="Payton A.C."/>
            <person name="Mcbreen J.C."/>
            <person name="Conrad R.E."/>
            <person name="Kollar L.M."/>
            <person name="Olsson S."/>
            <person name="Huttunen S."/>
            <person name="Landis J.B."/>
            <person name="Wickett N.J."/>
            <person name="Johnson M.G."/>
            <person name="Rensing S.A."/>
            <person name="Grimwood J."/>
            <person name="Schmutz J."/>
            <person name="Mcdaniel S.F."/>
        </authorList>
    </citation>
    <scope>NUCLEOTIDE SEQUENCE</scope>
    <source>
        <strain evidence="1">R40</strain>
    </source>
</reference>
<evidence type="ECO:0000313" key="2">
    <source>
        <dbReference type="Proteomes" id="UP000822688"/>
    </source>
</evidence>
<evidence type="ECO:0000313" key="1">
    <source>
        <dbReference type="EMBL" id="KAG0585352.1"/>
    </source>
</evidence>
<comment type="caution">
    <text evidence="1">The sequence shown here is derived from an EMBL/GenBank/DDBJ whole genome shotgun (WGS) entry which is preliminary data.</text>
</comment>
<dbReference type="Proteomes" id="UP000822688">
    <property type="component" value="Chromosome 2"/>
</dbReference>
<protein>
    <submittedName>
        <fullName evidence="1">Uncharacterized protein</fullName>
    </submittedName>
</protein>
<organism evidence="1 2">
    <name type="scientific">Ceratodon purpureus</name>
    <name type="common">Fire moss</name>
    <name type="synonym">Dicranum purpureum</name>
    <dbReference type="NCBI Taxonomy" id="3225"/>
    <lineage>
        <taxon>Eukaryota</taxon>
        <taxon>Viridiplantae</taxon>
        <taxon>Streptophyta</taxon>
        <taxon>Embryophyta</taxon>
        <taxon>Bryophyta</taxon>
        <taxon>Bryophytina</taxon>
        <taxon>Bryopsida</taxon>
        <taxon>Dicranidae</taxon>
        <taxon>Pseudoditrichales</taxon>
        <taxon>Ditrichaceae</taxon>
        <taxon>Ceratodon</taxon>
    </lineage>
</organism>
<gene>
    <name evidence="1" type="ORF">KC19_2G004700</name>
</gene>
<dbReference type="EMBL" id="CM026422">
    <property type="protein sequence ID" value="KAG0585352.1"/>
    <property type="molecule type" value="Genomic_DNA"/>
</dbReference>
<keyword evidence="2" id="KW-1185">Reference proteome</keyword>
<dbReference type="AlphaFoldDB" id="A0A8T0IQ92"/>
<name>A0A8T0IQ92_CERPU</name>
<proteinExistence type="predicted"/>
<accession>A0A8T0IQ92</accession>